<dbReference type="Proteomes" id="UP001213799">
    <property type="component" value="Unassembled WGS sequence"/>
</dbReference>
<dbReference type="InterPro" id="IPR001547">
    <property type="entry name" value="Glyco_hydro_5"/>
</dbReference>
<dbReference type="InterPro" id="IPR041036">
    <property type="entry name" value="GH5_C"/>
</dbReference>
<dbReference type="FunFam" id="3.20.20.80:FF:000131">
    <property type="entry name" value="Glycoside hydrolase superfamily"/>
    <property type="match status" value="1"/>
</dbReference>
<feature type="domain" description="Glycoside hydrolase family 5 C-terminal" evidence="5">
    <location>
        <begin position="633"/>
        <end position="721"/>
    </location>
</feature>
<evidence type="ECO:0000313" key="7">
    <source>
        <dbReference type="Proteomes" id="UP001213799"/>
    </source>
</evidence>
<dbReference type="Pfam" id="PF00150">
    <property type="entry name" value="Cellulase"/>
    <property type="match status" value="1"/>
</dbReference>
<dbReference type="RefSeq" id="XP_056759272.1">
    <property type="nucleotide sequence ID" value="XM_056894277.1"/>
</dbReference>
<evidence type="ECO:0000256" key="3">
    <source>
        <dbReference type="ARBA" id="ARBA00023295"/>
    </source>
</evidence>
<dbReference type="GO" id="GO:1904462">
    <property type="term" value="P:ergosteryl 3-beta-D-glucoside catabolic process"/>
    <property type="evidence" value="ECO:0007669"/>
    <property type="project" value="TreeGrafter"/>
</dbReference>
<dbReference type="SUPFAM" id="SSF51445">
    <property type="entry name" value="(Trans)glycosidases"/>
    <property type="match status" value="1"/>
</dbReference>
<dbReference type="FunFam" id="3.20.20.80:FF:000106">
    <property type="entry name" value="Glycosyl hydrolase, putative"/>
    <property type="match status" value="1"/>
</dbReference>
<dbReference type="GO" id="GO:0000272">
    <property type="term" value="P:polysaccharide catabolic process"/>
    <property type="evidence" value="ECO:0007669"/>
    <property type="project" value="InterPro"/>
</dbReference>
<dbReference type="Pfam" id="PF18564">
    <property type="entry name" value="Glyco_hydro_5_C"/>
    <property type="match status" value="1"/>
</dbReference>
<dbReference type="Gene3D" id="3.20.20.80">
    <property type="entry name" value="Glycosidases"/>
    <property type="match status" value="2"/>
</dbReference>
<comment type="similarity">
    <text evidence="1">Belongs to the glycosyl hydrolase 5 (cellulase A) family.</text>
</comment>
<reference evidence="6" key="1">
    <citation type="journal article" date="2023" name="IMA Fungus">
        <title>Comparative genomic study of the Penicillium genus elucidates a diverse pangenome and 15 lateral gene transfer events.</title>
        <authorList>
            <person name="Petersen C."/>
            <person name="Sorensen T."/>
            <person name="Nielsen M.R."/>
            <person name="Sondergaard T.E."/>
            <person name="Sorensen J.L."/>
            <person name="Fitzpatrick D.A."/>
            <person name="Frisvad J.C."/>
            <person name="Nielsen K.L."/>
        </authorList>
    </citation>
    <scope>NUCLEOTIDE SEQUENCE</scope>
    <source>
        <strain evidence="6">IBT 12815</strain>
    </source>
</reference>
<dbReference type="InterPro" id="IPR017853">
    <property type="entry name" value="GH"/>
</dbReference>
<dbReference type="InterPro" id="IPR013780">
    <property type="entry name" value="Glyco_hydro_b"/>
</dbReference>
<comment type="caution">
    <text evidence="6">The sequence shown here is derived from an EMBL/GenBank/DDBJ whole genome shotgun (WGS) entry which is preliminary data.</text>
</comment>
<dbReference type="AlphaFoldDB" id="A0AAD6H9K8"/>
<feature type="domain" description="Glycoside hydrolase family 5" evidence="4">
    <location>
        <begin position="69"/>
        <end position="133"/>
    </location>
</feature>
<gene>
    <name evidence="6" type="ORF">N7537_003219</name>
</gene>
<protein>
    <submittedName>
        <fullName evidence="6">Uncharacterized protein</fullName>
    </submittedName>
</protein>
<dbReference type="PANTHER" id="PTHR31308">
    <property type="match status" value="1"/>
</dbReference>
<evidence type="ECO:0000259" key="5">
    <source>
        <dbReference type="Pfam" id="PF18564"/>
    </source>
</evidence>
<dbReference type="GeneID" id="81584519"/>
<keyword evidence="2" id="KW-0378">Hydrolase</keyword>
<dbReference type="GO" id="GO:0050295">
    <property type="term" value="F:steryl-beta-glucosidase activity"/>
    <property type="evidence" value="ECO:0007669"/>
    <property type="project" value="TreeGrafter"/>
</dbReference>
<evidence type="ECO:0000256" key="2">
    <source>
        <dbReference type="ARBA" id="ARBA00022801"/>
    </source>
</evidence>
<sequence>MNHLRLRVDGRTFRDPLNREIILRGINVAGDAKYPKTPDLRSHNLQEFFEEDVSFVGRPFSLEDADIHFQRLRKWGYNTIRYIFTWEAIEHAGPRIYDEHWIDFTIGILRIAKQYNFYIFMDPHQDVWSRLSGGSGAPSWTLYAAGLNPKSFKDTQAALVHNTWDNPADFPKMLWCTNYTRLACQTMFTLFWAGRDFAPKAIIDGVNIQDYLQSHFIAACEYLAQRIQNASDLEGEVVIGWESINEPNKGLIGTQDISSIPSEQHLQLGTSPTAFQGMLIGSGWPCKVKTWSFGKFGPYQSGTEVIDPKGEQAWLSTEYDDSQYGWHRDPGWKLGECLWGQHGVWDSSERKPTLLQKDYFSRNPQTGETLDYERFTNTYFLNHYRAYKDALRNVCGTTIMFCQPPVMELPPTLKGTVDDDPNMVHAAHFYDGLTLLTKHWNRLYNLDIVGLLRGKYLAPAFAIKFGEKSIRKILRRQLKFLRDESLQNMGDHPLLFSEIGIPYDMDDKHAYKSGDYRSQVKAMDANHFALEGSKANGFALWAYVAENDHEWGDQWNGEDLSIYSPNDLESPIPTSSHSTRSDSTVCSKDHLINVKEEKASLCKASTPNCTSSNLSQTTLWPQQSYRAVEAFLRPTPIYTNGQLESHAFDLKKCTFTMRLIANQVAPETPSEIYLPDFHFPMGNTSVEVSGGKWEICHQEFHTVKLQYLRWWHGEGTVDIEIRRTKCKHTSREYATLQKLHKTRCMMM</sequence>
<dbReference type="Gene3D" id="2.60.40.1180">
    <property type="entry name" value="Golgi alpha-mannosidase II"/>
    <property type="match status" value="1"/>
</dbReference>
<evidence type="ECO:0000259" key="4">
    <source>
        <dbReference type="Pfam" id="PF00150"/>
    </source>
</evidence>
<dbReference type="InterPro" id="IPR052066">
    <property type="entry name" value="Glycosphingolipid_Hydrolases"/>
</dbReference>
<reference evidence="6" key="2">
    <citation type="submission" date="2023-01" db="EMBL/GenBank/DDBJ databases">
        <authorList>
            <person name="Petersen C."/>
        </authorList>
    </citation>
    <scope>NUCLEOTIDE SEQUENCE</scope>
    <source>
        <strain evidence="6">IBT 12815</strain>
    </source>
</reference>
<keyword evidence="3" id="KW-0326">Glycosidase</keyword>
<dbReference type="PANTHER" id="PTHR31308:SF5">
    <property type="entry name" value="ERGOSTERYL-BETA-GLUCOSIDASE"/>
    <property type="match status" value="1"/>
</dbReference>
<keyword evidence="7" id="KW-1185">Reference proteome</keyword>
<organism evidence="6 7">
    <name type="scientific">Penicillium hordei</name>
    <dbReference type="NCBI Taxonomy" id="40994"/>
    <lineage>
        <taxon>Eukaryota</taxon>
        <taxon>Fungi</taxon>
        <taxon>Dikarya</taxon>
        <taxon>Ascomycota</taxon>
        <taxon>Pezizomycotina</taxon>
        <taxon>Eurotiomycetes</taxon>
        <taxon>Eurotiomycetidae</taxon>
        <taxon>Eurotiales</taxon>
        <taxon>Aspergillaceae</taxon>
        <taxon>Penicillium</taxon>
    </lineage>
</organism>
<evidence type="ECO:0000313" key="6">
    <source>
        <dbReference type="EMBL" id="KAJ5618105.1"/>
    </source>
</evidence>
<accession>A0AAD6H9K8</accession>
<dbReference type="EMBL" id="JAQJAE010000001">
    <property type="protein sequence ID" value="KAJ5618105.1"/>
    <property type="molecule type" value="Genomic_DNA"/>
</dbReference>
<evidence type="ECO:0000256" key="1">
    <source>
        <dbReference type="ARBA" id="ARBA00005641"/>
    </source>
</evidence>
<proteinExistence type="inferred from homology"/>
<name>A0AAD6H9K8_9EURO</name>